<dbReference type="OrthoDB" id="4167490at2759"/>
<evidence type="ECO:0000256" key="1">
    <source>
        <dbReference type="SAM" id="MobiDB-lite"/>
    </source>
</evidence>
<dbReference type="AlphaFoldDB" id="A0A0U4YXC1"/>
<keyword evidence="3" id="KW-1185">Reference proteome</keyword>
<evidence type="ECO:0000313" key="3">
    <source>
        <dbReference type="Proteomes" id="UP000054771"/>
    </source>
</evidence>
<gene>
    <name evidence="2" type="ORF">ASPCAL01312</name>
</gene>
<organism evidence="2 3">
    <name type="scientific">Aspergillus calidoustus</name>
    <dbReference type="NCBI Taxonomy" id="454130"/>
    <lineage>
        <taxon>Eukaryota</taxon>
        <taxon>Fungi</taxon>
        <taxon>Dikarya</taxon>
        <taxon>Ascomycota</taxon>
        <taxon>Pezizomycotina</taxon>
        <taxon>Eurotiomycetes</taxon>
        <taxon>Eurotiomycetidae</taxon>
        <taxon>Eurotiales</taxon>
        <taxon>Aspergillaceae</taxon>
        <taxon>Aspergillus</taxon>
        <taxon>Aspergillus subgen. Nidulantes</taxon>
    </lineage>
</organism>
<feature type="region of interest" description="Disordered" evidence="1">
    <location>
        <begin position="1"/>
        <end position="68"/>
    </location>
</feature>
<dbReference type="Proteomes" id="UP000054771">
    <property type="component" value="Unassembled WGS sequence"/>
</dbReference>
<protein>
    <submittedName>
        <fullName evidence="2">Uncharacterized protein</fullName>
    </submittedName>
</protein>
<proteinExistence type="predicted"/>
<dbReference type="EMBL" id="CDMC01000001">
    <property type="protein sequence ID" value="CEL01733.1"/>
    <property type="molecule type" value="Genomic_DNA"/>
</dbReference>
<dbReference type="STRING" id="454130.A0A0U4YXC1"/>
<accession>A0A0U4YXC1</accession>
<sequence>MLTPIRVRGRRKRAWSPSDGVPKPVPSGPKGGRPMLPPKSQGPVKSNGRKQPRLLVARPPPRKPRNKLSRLEALPVELIEKIFLYSLNVNLPRSSRFLAQAMSSERIYRALTLLAFWDDASLTPAESDTDRVPARAKAAQRQIFRLLRPFDYCPLTLEERLSFQESVLRCRWCTLERVVDQLPDLMRLTILRHWVSKPFNMASDEQEKLDLFLAQKGDDRTFEGTDKDEVGHTLSIVPLVKVTIIRNEPYSTWNVPVLGILKIPDKYLSGTGEGFSEAHTRYLELLRVAGGITDAVSKWRRINPSFSREALQEGVHTALIAHNTAALTTLLKIDELTFRLEEVAPPLPYTFPAEHFRTAVRVARHDPGFFQLLLRASAESVPIDDSEITQWAMELDGPLGAWLLDFMLELPQRVKAVGTDPEGGAMFYKGRSNAQCPMTTRYLREVLGVEAVEKWTDETPCDGPVTWAVEA</sequence>
<name>A0A0U4YXC1_ASPCI</name>
<reference evidence="3" key="1">
    <citation type="journal article" date="2016" name="Genome Announc.">
        <title>Draft genome sequences of fungus Aspergillus calidoustus.</title>
        <authorList>
            <person name="Horn F."/>
            <person name="Linde J."/>
            <person name="Mattern D.J."/>
            <person name="Walther G."/>
            <person name="Guthke R."/>
            <person name="Scherlach K."/>
            <person name="Martin K."/>
            <person name="Brakhage A.A."/>
            <person name="Petzke L."/>
            <person name="Valiante V."/>
        </authorList>
    </citation>
    <scope>NUCLEOTIDE SEQUENCE [LARGE SCALE GENOMIC DNA]</scope>
    <source>
        <strain evidence="3">SF006504</strain>
    </source>
</reference>
<dbReference type="OMA" id="NAIRHQN"/>
<evidence type="ECO:0000313" key="2">
    <source>
        <dbReference type="EMBL" id="CEL01733.1"/>
    </source>
</evidence>